<dbReference type="PANTHER" id="PTHR30600">
    <property type="entry name" value="CYTOCHROME C PEROXIDASE-RELATED"/>
    <property type="match status" value="1"/>
</dbReference>
<protein>
    <submittedName>
        <fullName evidence="10">Cytochrome c peroxidase</fullName>
        <ecNumber evidence="10">1.11.1.5</ecNumber>
    </submittedName>
</protein>
<dbReference type="Gene3D" id="1.10.760.10">
    <property type="entry name" value="Cytochrome c-like domain"/>
    <property type="match status" value="2"/>
</dbReference>
<feature type="region of interest" description="Disordered" evidence="8">
    <location>
        <begin position="159"/>
        <end position="179"/>
    </location>
</feature>
<dbReference type="Proteomes" id="UP001242480">
    <property type="component" value="Unassembled WGS sequence"/>
</dbReference>
<evidence type="ECO:0000256" key="4">
    <source>
        <dbReference type="ARBA" id="ARBA00022729"/>
    </source>
</evidence>
<dbReference type="PROSITE" id="PS51007">
    <property type="entry name" value="CYTC"/>
    <property type="match status" value="2"/>
</dbReference>
<evidence type="ECO:0000256" key="1">
    <source>
        <dbReference type="ARBA" id="ARBA00004196"/>
    </source>
</evidence>
<organism evidence="10 11">
    <name type="scientific">Labrys wisconsinensis</name>
    <dbReference type="NCBI Taxonomy" id="425677"/>
    <lineage>
        <taxon>Bacteria</taxon>
        <taxon>Pseudomonadati</taxon>
        <taxon>Pseudomonadota</taxon>
        <taxon>Alphaproteobacteria</taxon>
        <taxon>Hyphomicrobiales</taxon>
        <taxon>Xanthobacteraceae</taxon>
        <taxon>Labrys</taxon>
    </lineage>
</organism>
<dbReference type="RefSeq" id="WP_307268445.1">
    <property type="nucleotide sequence ID" value="NZ_JAUSVX010000001.1"/>
</dbReference>
<evidence type="ECO:0000313" key="10">
    <source>
        <dbReference type="EMBL" id="MDQ0467989.1"/>
    </source>
</evidence>
<keyword evidence="11" id="KW-1185">Reference proteome</keyword>
<sequence>MPVFPLLARCRLAALSRTAGWHRPRRQEITQGFRRTRGRGPASALALALAAAIGLAAAAFAAGQGPEAGDGGQSRAAVRQRVAALRVLGRALFSDPALSASGKLACASCHDPAHAFGPANAAAVQLGGGDLRRPGLRAVPTLTYLQAVPAFTEHFFESEDDADESVDNGPTGGLTWDGRVDRGRDQAAIPLLSDFEMGNKDEAAVAARLAAAGYGDKVAGLPGQAPRPDPAAVYRAALEALEAFEQDEPTFYPYSSKYDAVLAGKAVLTPQEAHGLALFEDPAKGNCSSCHVSRRGNDGTPPQFTDYGLIAIGVPRNPAIPANRDPAYFDLGLCGPLRTDFAGRQDYCGLFRTPTLRNVALRKSFFHNGVFHSLRQVVEFYVQRDTDPGRWYARKPDGSIDKYDDLPAFAKANVNTDPPFDRHAGDAPALDAAEIDDLVAFLDTLTDGYEPQAGSPGPAYALESKQR</sequence>
<comment type="subcellular location">
    <subcellularLocation>
        <location evidence="1">Cell envelope</location>
    </subcellularLocation>
</comment>
<dbReference type="SUPFAM" id="SSF46626">
    <property type="entry name" value="Cytochrome c"/>
    <property type="match status" value="2"/>
</dbReference>
<dbReference type="InterPro" id="IPR036909">
    <property type="entry name" value="Cyt_c-like_dom_sf"/>
</dbReference>
<reference evidence="10 11" key="1">
    <citation type="submission" date="2023-07" db="EMBL/GenBank/DDBJ databases">
        <title>Genomic Encyclopedia of Type Strains, Phase IV (KMG-IV): sequencing the most valuable type-strain genomes for metagenomic binning, comparative biology and taxonomic classification.</title>
        <authorList>
            <person name="Goeker M."/>
        </authorList>
    </citation>
    <scope>NUCLEOTIDE SEQUENCE [LARGE SCALE GENOMIC DNA]</scope>
    <source>
        <strain evidence="10 11">DSM 19619</strain>
    </source>
</reference>
<dbReference type="PANTHER" id="PTHR30600:SF10">
    <property type="entry name" value="BLL6722 PROTEIN"/>
    <property type="match status" value="1"/>
</dbReference>
<accession>A0ABU0J163</accession>
<gene>
    <name evidence="10" type="ORF">QO011_000984</name>
</gene>
<dbReference type="InterPro" id="IPR004852">
    <property type="entry name" value="Di-haem_cyt_c_peroxidsae"/>
</dbReference>
<feature type="domain" description="Cytochrome c" evidence="9">
    <location>
        <begin position="84"/>
        <end position="213"/>
    </location>
</feature>
<evidence type="ECO:0000256" key="8">
    <source>
        <dbReference type="SAM" id="MobiDB-lite"/>
    </source>
</evidence>
<dbReference type="InterPro" id="IPR009056">
    <property type="entry name" value="Cyt_c-like_dom"/>
</dbReference>
<keyword evidence="10" id="KW-0575">Peroxidase</keyword>
<evidence type="ECO:0000313" key="11">
    <source>
        <dbReference type="Proteomes" id="UP001242480"/>
    </source>
</evidence>
<keyword evidence="3 7" id="KW-0479">Metal-binding</keyword>
<evidence type="ECO:0000259" key="9">
    <source>
        <dbReference type="PROSITE" id="PS51007"/>
    </source>
</evidence>
<evidence type="ECO:0000256" key="3">
    <source>
        <dbReference type="ARBA" id="ARBA00022723"/>
    </source>
</evidence>
<evidence type="ECO:0000256" key="2">
    <source>
        <dbReference type="ARBA" id="ARBA00022617"/>
    </source>
</evidence>
<dbReference type="Pfam" id="PF03150">
    <property type="entry name" value="CCP_MauG"/>
    <property type="match status" value="1"/>
</dbReference>
<keyword evidence="4" id="KW-0732">Signal</keyword>
<feature type="region of interest" description="Disordered" evidence="8">
    <location>
        <begin position="448"/>
        <end position="467"/>
    </location>
</feature>
<evidence type="ECO:0000256" key="7">
    <source>
        <dbReference type="PROSITE-ProRule" id="PRU00433"/>
    </source>
</evidence>
<keyword evidence="2 7" id="KW-0349">Heme</keyword>
<keyword evidence="5 10" id="KW-0560">Oxidoreductase</keyword>
<keyword evidence="6 7" id="KW-0408">Iron</keyword>
<name>A0ABU0J163_9HYPH</name>
<dbReference type="GO" id="GO:0004130">
    <property type="term" value="F:cytochrome-c peroxidase activity"/>
    <property type="evidence" value="ECO:0007669"/>
    <property type="project" value="UniProtKB-EC"/>
</dbReference>
<proteinExistence type="predicted"/>
<comment type="caution">
    <text evidence="10">The sequence shown here is derived from an EMBL/GenBank/DDBJ whole genome shotgun (WGS) entry which is preliminary data.</text>
</comment>
<dbReference type="InterPro" id="IPR051395">
    <property type="entry name" value="Cytochrome_c_Peroxidase/MauG"/>
</dbReference>
<dbReference type="EMBL" id="JAUSVX010000001">
    <property type="protein sequence ID" value="MDQ0467989.1"/>
    <property type="molecule type" value="Genomic_DNA"/>
</dbReference>
<dbReference type="EC" id="1.11.1.5" evidence="10"/>
<evidence type="ECO:0000256" key="5">
    <source>
        <dbReference type="ARBA" id="ARBA00023002"/>
    </source>
</evidence>
<feature type="domain" description="Cytochrome c" evidence="9">
    <location>
        <begin position="270"/>
        <end position="446"/>
    </location>
</feature>
<evidence type="ECO:0000256" key="6">
    <source>
        <dbReference type="ARBA" id="ARBA00023004"/>
    </source>
</evidence>